<proteinExistence type="predicted"/>
<comment type="caution">
    <text evidence="2">The sequence shown here is derived from an EMBL/GenBank/DDBJ whole genome shotgun (WGS) entry which is preliminary data.</text>
</comment>
<dbReference type="InterPro" id="IPR012664">
    <property type="entry name" value="CHP02452"/>
</dbReference>
<evidence type="ECO:0000313" key="3">
    <source>
        <dbReference type="Proteomes" id="UP001470230"/>
    </source>
</evidence>
<dbReference type="NCBIfam" id="TIGR02452">
    <property type="entry name" value="TIGR02452 family protein"/>
    <property type="match status" value="1"/>
</dbReference>
<keyword evidence="3" id="KW-1185">Reference proteome</keyword>
<dbReference type="InterPro" id="IPR043472">
    <property type="entry name" value="Macro_dom-like"/>
</dbReference>
<dbReference type="EMBL" id="JAPFFF010000008">
    <property type="protein sequence ID" value="KAK8883606.1"/>
    <property type="molecule type" value="Genomic_DNA"/>
</dbReference>
<protein>
    <recommendedName>
        <fullName evidence="1">Microbial-type PARG catalytic domain-containing protein</fullName>
    </recommendedName>
</protein>
<dbReference type="PANTHER" id="PTHR35596:SF1">
    <property type="entry name" value="MICROBIAL-TYPE PARG CATALYTIC DOMAIN-CONTAINING PROTEIN"/>
    <property type="match status" value="1"/>
</dbReference>
<reference evidence="2 3" key="1">
    <citation type="submission" date="2024-04" db="EMBL/GenBank/DDBJ databases">
        <title>Tritrichomonas musculus Genome.</title>
        <authorList>
            <person name="Alves-Ferreira E."/>
            <person name="Grigg M."/>
            <person name="Lorenzi H."/>
            <person name="Galac M."/>
        </authorList>
    </citation>
    <scope>NUCLEOTIDE SEQUENCE [LARGE SCALE GENOMIC DNA]</scope>
    <source>
        <strain evidence="2 3">EAF2021</strain>
    </source>
</reference>
<dbReference type="Pfam" id="PF10021">
    <property type="entry name" value="PARG_cat_microb"/>
    <property type="match status" value="1"/>
</dbReference>
<dbReference type="Proteomes" id="UP001470230">
    <property type="component" value="Unassembled WGS sequence"/>
</dbReference>
<feature type="domain" description="Microbial-type PARG catalytic" evidence="1">
    <location>
        <begin position="21"/>
        <end position="169"/>
    </location>
</feature>
<organism evidence="2 3">
    <name type="scientific">Tritrichomonas musculus</name>
    <dbReference type="NCBI Taxonomy" id="1915356"/>
    <lineage>
        <taxon>Eukaryota</taxon>
        <taxon>Metamonada</taxon>
        <taxon>Parabasalia</taxon>
        <taxon>Tritrichomonadida</taxon>
        <taxon>Tritrichomonadidae</taxon>
        <taxon>Tritrichomonas</taxon>
    </lineage>
</organism>
<dbReference type="PANTHER" id="PTHR35596">
    <property type="entry name" value="DUF2263 DOMAIN-CONTAINING PROTEIN"/>
    <property type="match status" value="1"/>
</dbReference>
<evidence type="ECO:0000313" key="2">
    <source>
        <dbReference type="EMBL" id="KAK8883606.1"/>
    </source>
</evidence>
<evidence type="ECO:0000259" key="1">
    <source>
        <dbReference type="Pfam" id="PF10021"/>
    </source>
</evidence>
<accession>A0ABR2JXX9</accession>
<sequence>MSFQIRNFSENEINCLDIPTKECFTACQQGQYFNEKKEKVAISGIKNCLEKTKFYSDKYVFQVPPLKKKEKGNIEIRNESTLRAAYRMKILENKENVCALSFANAFKPGGGILYGSCAQEETLCRSSALYYSLIQEKPSQFYVYHNKNADTLGNAASDCMIYTPDCPTWIVDNKKLEKPFLTSYITSAAVNNTSDRSQNVINEIYEKRIGKIIDCAIENGVKNLVLGAYGCGEFCNDPYEIALLFENCLVGDEKRYYFESISFSILGSNTDNIDAFSDAFDLPITP</sequence>
<dbReference type="InterPro" id="IPR019261">
    <property type="entry name" value="PARG_cat_microbial"/>
</dbReference>
<gene>
    <name evidence="2" type="ORF">M9Y10_042700</name>
</gene>
<dbReference type="Gene3D" id="3.40.220.10">
    <property type="entry name" value="Leucine Aminopeptidase, subunit E, domain 1"/>
    <property type="match status" value="1"/>
</dbReference>
<name>A0ABR2JXX9_9EUKA</name>
<dbReference type="PIRSF" id="PIRSF014899">
    <property type="entry name" value="UCP014899"/>
    <property type="match status" value="1"/>
</dbReference>